<organism evidence="11 12">
    <name type="scientific">Trichostrongylus colubriformis</name>
    <name type="common">Black scour worm</name>
    <dbReference type="NCBI Taxonomy" id="6319"/>
    <lineage>
        <taxon>Eukaryota</taxon>
        <taxon>Metazoa</taxon>
        <taxon>Ecdysozoa</taxon>
        <taxon>Nematoda</taxon>
        <taxon>Chromadorea</taxon>
        <taxon>Rhabditida</taxon>
        <taxon>Rhabditina</taxon>
        <taxon>Rhabditomorpha</taxon>
        <taxon>Strongyloidea</taxon>
        <taxon>Trichostrongylidae</taxon>
        <taxon>Trichostrongylus</taxon>
    </lineage>
</organism>
<accession>A0AAN8G421</accession>
<dbReference type="AlphaFoldDB" id="A0AAN8G421"/>
<evidence type="ECO:0000313" key="11">
    <source>
        <dbReference type="EMBL" id="KAK5980338.1"/>
    </source>
</evidence>
<evidence type="ECO:0000259" key="10">
    <source>
        <dbReference type="PROSITE" id="PS51886"/>
    </source>
</evidence>
<dbReference type="EMBL" id="WIXE01007538">
    <property type="protein sequence ID" value="KAK5980338.1"/>
    <property type="molecule type" value="Genomic_DNA"/>
</dbReference>
<dbReference type="GO" id="GO:0005634">
    <property type="term" value="C:nucleus"/>
    <property type="evidence" value="ECO:0007669"/>
    <property type="project" value="TreeGrafter"/>
</dbReference>
<dbReference type="GO" id="GO:0005764">
    <property type="term" value="C:lysosome"/>
    <property type="evidence" value="ECO:0007669"/>
    <property type="project" value="UniProtKB-SubCell"/>
</dbReference>
<dbReference type="Pfam" id="PF07534">
    <property type="entry name" value="TLD"/>
    <property type="match status" value="1"/>
</dbReference>
<evidence type="ECO:0000256" key="7">
    <source>
        <dbReference type="ARBA" id="ARBA00039594"/>
    </source>
</evidence>
<gene>
    <name evidence="11" type="ORF">GCK32_003803</name>
</gene>
<dbReference type="GO" id="GO:0016020">
    <property type="term" value="C:membrane"/>
    <property type="evidence" value="ECO:0007669"/>
    <property type="project" value="UniProtKB-SubCell"/>
</dbReference>
<name>A0AAN8G421_TRICO</name>
<evidence type="ECO:0000256" key="2">
    <source>
        <dbReference type="ARBA" id="ARBA00004371"/>
    </source>
</evidence>
<evidence type="ECO:0000313" key="12">
    <source>
        <dbReference type="Proteomes" id="UP001331761"/>
    </source>
</evidence>
<keyword evidence="6" id="KW-0458">Lysosome</keyword>
<dbReference type="Proteomes" id="UP001331761">
    <property type="component" value="Unassembled WGS sequence"/>
</dbReference>
<keyword evidence="4" id="KW-0963">Cytoplasm</keyword>
<evidence type="ECO:0000256" key="5">
    <source>
        <dbReference type="ARBA" id="ARBA00023136"/>
    </source>
</evidence>
<evidence type="ECO:0000256" key="4">
    <source>
        <dbReference type="ARBA" id="ARBA00022490"/>
    </source>
</evidence>
<dbReference type="GO" id="GO:0006979">
    <property type="term" value="P:response to oxidative stress"/>
    <property type="evidence" value="ECO:0007669"/>
    <property type="project" value="TreeGrafter"/>
</dbReference>
<dbReference type="PANTHER" id="PTHR23354">
    <property type="entry name" value="NUCLEOLAR PROTEIN 7/ESTROGEN RECEPTOR COACTIVATOR-RELATED"/>
    <property type="match status" value="1"/>
</dbReference>
<dbReference type="InterPro" id="IPR006571">
    <property type="entry name" value="TLDc_dom"/>
</dbReference>
<keyword evidence="12" id="KW-1185">Reference proteome</keyword>
<evidence type="ECO:0000256" key="6">
    <source>
        <dbReference type="ARBA" id="ARBA00023228"/>
    </source>
</evidence>
<sequence length="298" mass="33304">MGAESSKSPKKSEIVNLTKEQIQRATEILKKHVNGKEFLNKHQFEQIYSELQPATSLLFVVVEDGGPSLYPSTPVESSLLSHSAVMVINMHLPSERRKNWTLLFSSTLHGSSFSQITKRINEEGPCVVVVNSSNDRIFGCFASEGFLMGPNYHGDATSFLFEVKPELRIFSATGLTNDYAYLNVQQVSLPNGLGIGGHETVWPFFIDEDYGKGISMANISSFEKCHLAGCDRFEISNVEIWRVGEKPNIPFEEDVRRSEKSIIDKDPEAVALLELSGRSMHSEAYREPAPLLDEPFEI</sequence>
<evidence type="ECO:0000256" key="1">
    <source>
        <dbReference type="ARBA" id="ARBA00004370"/>
    </source>
</evidence>
<dbReference type="PROSITE" id="PS51886">
    <property type="entry name" value="TLDC"/>
    <property type="match status" value="1"/>
</dbReference>
<reference evidence="11 12" key="1">
    <citation type="submission" date="2019-10" db="EMBL/GenBank/DDBJ databases">
        <title>Assembly and Annotation for the nematode Trichostrongylus colubriformis.</title>
        <authorList>
            <person name="Martin J."/>
        </authorList>
    </citation>
    <scope>NUCLEOTIDE SEQUENCE [LARGE SCALE GENOMIC DNA]</scope>
    <source>
        <strain evidence="11">G859</strain>
        <tissue evidence="11">Whole worm</tissue>
    </source>
</reference>
<comment type="caution">
    <text evidence="11">The sequence shown here is derived from an EMBL/GenBank/DDBJ whole genome shotgun (WGS) entry which is preliminary data.</text>
</comment>
<evidence type="ECO:0000256" key="3">
    <source>
        <dbReference type="ARBA" id="ARBA00004496"/>
    </source>
</evidence>
<dbReference type="SMART" id="SM00584">
    <property type="entry name" value="TLDc"/>
    <property type="match status" value="1"/>
</dbReference>
<proteinExistence type="predicted"/>
<protein>
    <recommendedName>
        <fullName evidence="7">MTOR-associated protein MEAK7</fullName>
    </recommendedName>
    <alternativeName>
        <fullName evidence="9">TBC/LysM-associated domain-containing protein 1</fullName>
    </alternativeName>
    <alternativeName>
        <fullName evidence="8">TLD domain-containing protein 1</fullName>
    </alternativeName>
</protein>
<comment type="subcellular location">
    <subcellularLocation>
        <location evidence="3">Cytoplasm</location>
    </subcellularLocation>
    <subcellularLocation>
        <location evidence="2">Lysosome</location>
    </subcellularLocation>
    <subcellularLocation>
        <location evidence="1">Membrane</location>
    </subcellularLocation>
</comment>
<evidence type="ECO:0000256" key="8">
    <source>
        <dbReference type="ARBA" id="ARBA00041780"/>
    </source>
</evidence>
<evidence type="ECO:0000256" key="9">
    <source>
        <dbReference type="ARBA" id="ARBA00042134"/>
    </source>
</evidence>
<keyword evidence="5" id="KW-0472">Membrane</keyword>
<feature type="domain" description="TLDc" evidence="10">
    <location>
        <begin position="78"/>
        <end position="244"/>
    </location>
</feature>
<dbReference type="PANTHER" id="PTHR23354:SF131">
    <property type="entry name" value="MTOR-ASSOCIATED PROTEIN MEAK7"/>
    <property type="match status" value="1"/>
</dbReference>